<keyword evidence="10" id="KW-1185">Reference proteome</keyword>
<name>A0ABW0R1T1_9BACL</name>
<gene>
    <name evidence="9" type="ORF">ACFPQ4_12465</name>
</gene>
<dbReference type="InterPro" id="IPR032694">
    <property type="entry name" value="CopC/D"/>
</dbReference>
<evidence type="ECO:0000256" key="2">
    <source>
        <dbReference type="ARBA" id="ARBA00022723"/>
    </source>
</evidence>
<dbReference type="InterPro" id="IPR007348">
    <property type="entry name" value="CopC_dom"/>
</dbReference>
<evidence type="ECO:0000256" key="3">
    <source>
        <dbReference type="ARBA" id="ARBA00022729"/>
    </source>
</evidence>
<dbReference type="InterPro" id="IPR014755">
    <property type="entry name" value="Cu-Rt/internalin_Ig-like"/>
</dbReference>
<evidence type="ECO:0000256" key="6">
    <source>
        <dbReference type="SAM" id="Phobius"/>
    </source>
</evidence>
<dbReference type="InterPro" id="IPR014756">
    <property type="entry name" value="Ig_E-set"/>
</dbReference>
<protein>
    <submittedName>
        <fullName evidence="9">Copper resistance protein CopC</fullName>
    </submittedName>
</protein>
<reference evidence="10" key="1">
    <citation type="journal article" date="2019" name="Int. J. Syst. Evol. Microbiol.">
        <title>The Global Catalogue of Microorganisms (GCM) 10K type strain sequencing project: providing services to taxonomists for standard genome sequencing and annotation.</title>
        <authorList>
            <consortium name="The Broad Institute Genomics Platform"/>
            <consortium name="The Broad Institute Genome Sequencing Center for Infectious Disease"/>
            <person name="Wu L."/>
            <person name="Ma J."/>
        </authorList>
    </citation>
    <scope>NUCLEOTIDE SEQUENCE [LARGE SCALE GENOMIC DNA]</scope>
    <source>
        <strain evidence="10">CGMCC 1.18578</strain>
    </source>
</reference>
<keyword evidence="4" id="KW-0186">Copper</keyword>
<keyword evidence="6" id="KW-0812">Transmembrane</keyword>
<evidence type="ECO:0000256" key="4">
    <source>
        <dbReference type="ARBA" id="ARBA00023008"/>
    </source>
</evidence>
<evidence type="ECO:0000256" key="5">
    <source>
        <dbReference type="SAM" id="MobiDB-lite"/>
    </source>
</evidence>
<dbReference type="EMBL" id="JBHSNC010000038">
    <property type="protein sequence ID" value="MFC5530242.1"/>
    <property type="molecule type" value="Genomic_DNA"/>
</dbReference>
<accession>A0ABW0R1T1</accession>
<proteinExistence type="predicted"/>
<dbReference type="PANTHER" id="PTHR34820:SF4">
    <property type="entry name" value="INNER MEMBRANE PROTEIN YEBZ"/>
    <property type="match status" value="1"/>
</dbReference>
<evidence type="ECO:0000256" key="7">
    <source>
        <dbReference type="SAM" id="SignalP"/>
    </source>
</evidence>
<comment type="caution">
    <text evidence="9">The sequence shown here is derived from an EMBL/GenBank/DDBJ whole genome shotgun (WGS) entry which is preliminary data.</text>
</comment>
<feature type="chain" id="PRO_5047146779" evidence="7">
    <location>
        <begin position="28"/>
        <end position="206"/>
    </location>
</feature>
<evidence type="ECO:0000313" key="9">
    <source>
        <dbReference type="EMBL" id="MFC5530242.1"/>
    </source>
</evidence>
<feature type="signal peptide" evidence="7">
    <location>
        <begin position="1"/>
        <end position="27"/>
    </location>
</feature>
<dbReference type="SUPFAM" id="SSF81296">
    <property type="entry name" value="E set domains"/>
    <property type="match status" value="1"/>
</dbReference>
<keyword evidence="3 7" id="KW-0732">Signal</keyword>
<dbReference type="Pfam" id="PF04234">
    <property type="entry name" value="CopC"/>
    <property type="match status" value="1"/>
</dbReference>
<feature type="compositionally biased region" description="Low complexity" evidence="5">
    <location>
        <begin position="129"/>
        <end position="169"/>
    </location>
</feature>
<feature type="region of interest" description="Disordered" evidence="5">
    <location>
        <begin position="113"/>
        <end position="176"/>
    </location>
</feature>
<dbReference type="Proteomes" id="UP001596108">
    <property type="component" value="Unassembled WGS sequence"/>
</dbReference>
<feature type="domain" description="CopC" evidence="8">
    <location>
        <begin position="28"/>
        <end position="117"/>
    </location>
</feature>
<keyword evidence="6" id="KW-1133">Transmembrane helix</keyword>
<keyword evidence="2" id="KW-0479">Metal-binding</keyword>
<evidence type="ECO:0000256" key="1">
    <source>
        <dbReference type="ARBA" id="ARBA00004196"/>
    </source>
</evidence>
<evidence type="ECO:0000259" key="8">
    <source>
        <dbReference type="Pfam" id="PF04234"/>
    </source>
</evidence>
<dbReference type="Gene3D" id="2.60.40.1220">
    <property type="match status" value="1"/>
</dbReference>
<feature type="transmembrane region" description="Helical" evidence="6">
    <location>
        <begin position="182"/>
        <end position="200"/>
    </location>
</feature>
<comment type="subcellular location">
    <subcellularLocation>
        <location evidence="1">Cell envelope</location>
    </subcellularLocation>
</comment>
<dbReference type="PANTHER" id="PTHR34820">
    <property type="entry name" value="INNER MEMBRANE PROTEIN YEBZ"/>
    <property type="match status" value="1"/>
</dbReference>
<evidence type="ECO:0000313" key="10">
    <source>
        <dbReference type="Proteomes" id="UP001596108"/>
    </source>
</evidence>
<organism evidence="9 10">
    <name type="scientific">Cohnella yongneupensis</name>
    <dbReference type="NCBI Taxonomy" id="425006"/>
    <lineage>
        <taxon>Bacteria</taxon>
        <taxon>Bacillati</taxon>
        <taxon>Bacillota</taxon>
        <taxon>Bacilli</taxon>
        <taxon>Bacillales</taxon>
        <taxon>Paenibacillaceae</taxon>
        <taxon>Cohnella</taxon>
    </lineage>
</organism>
<sequence length="206" mass="21549">MNKNILKSSVIIVCLMLSLLLAPAVSAHSKLVSTTPGSKVDTEVARLTLTFNEAIEPVSHVTVTNEAGEEQPIQETTVKGKTMTAVFETPLQNGAYTVRWKIISADGHPASGDYPLEVKIPDPSPTPSASPSVQPSEQSSKTTPTPSAPVATAQTGQSASATPEISTQTSDEESSTTDVSQWLLAGAAIVLVIAVVASIVKRRKTS</sequence>
<dbReference type="RefSeq" id="WP_378112181.1">
    <property type="nucleotide sequence ID" value="NZ_JBHSNC010000038.1"/>
</dbReference>
<keyword evidence="6" id="KW-0472">Membrane</keyword>